<evidence type="ECO:0000259" key="2">
    <source>
        <dbReference type="Pfam" id="PF03807"/>
    </source>
</evidence>
<dbReference type="Pfam" id="PF03807">
    <property type="entry name" value="F420_oxidored"/>
    <property type="match status" value="1"/>
</dbReference>
<sequence length="159" mass="17702">MNLMEAFDELIADIVKDSCSDTAFIEVFPLCNVAAGLQSLFLARTFAALRHPFYPKTDVRIGMIGCGSIGALVLRTLLDFSGISAYRFFVSTRRPELLTEFQKEGVNVFFNNQKIIDSCDIIFVTALPHQLLSLSSTLKAPQQPYDPHKPIGIISSLHY</sequence>
<dbReference type="InterPro" id="IPR036291">
    <property type="entry name" value="NAD(P)-bd_dom_sf"/>
</dbReference>
<organism evidence="3 4">
    <name type="scientific">Streblomastix strix</name>
    <dbReference type="NCBI Taxonomy" id="222440"/>
    <lineage>
        <taxon>Eukaryota</taxon>
        <taxon>Metamonada</taxon>
        <taxon>Preaxostyla</taxon>
        <taxon>Oxymonadida</taxon>
        <taxon>Streblomastigidae</taxon>
        <taxon>Streblomastix</taxon>
    </lineage>
</organism>
<protein>
    <recommendedName>
        <fullName evidence="2">Pyrroline-5-carboxylate reductase catalytic N-terminal domain-containing protein</fullName>
    </recommendedName>
</protein>
<dbReference type="EMBL" id="SNRW01001796">
    <property type="protein sequence ID" value="KAA6394986.1"/>
    <property type="molecule type" value="Genomic_DNA"/>
</dbReference>
<dbReference type="OrthoDB" id="195672at2759"/>
<evidence type="ECO:0000256" key="1">
    <source>
        <dbReference type="ARBA" id="ARBA00005525"/>
    </source>
</evidence>
<evidence type="ECO:0000313" key="3">
    <source>
        <dbReference type="EMBL" id="KAA6394986.1"/>
    </source>
</evidence>
<reference evidence="3 4" key="1">
    <citation type="submission" date="2019-03" db="EMBL/GenBank/DDBJ databases">
        <title>Single cell metagenomics reveals metabolic interactions within the superorganism composed of flagellate Streblomastix strix and complex community of Bacteroidetes bacteria on its surface.</title>
        <authorList>
            <person name="Treitli S.C."/>
            <person name="Kolisko M."/>
            <person name="Husnik F."/>
            <person name="Keeling P."/>
            <person name="Hampl V."/>
        </authorList>
    </citation>
    <scope>NUCLEOTIDE SEQUENCE [LARGE SCALE GENOMIC DNA]</scope>
    <source>
        <strain evidence="3">ST1C</strain>
    </source>
</reference>
<dbReference type="InterPro" id="IPR028939">
    <property type="entry name" value="P5C_Rdtase_cat_N"/>
</dbReference>
<name>A0A5J4WK00_9EUKA</name>
<accession>A0A5J4WK00</accession>
<dbReference type="PANTHER" id="PTHR11645">
    <property type="entry name" value="PYRROLINE-5-CARBOXYLATE REDUCTASE"/>
    <property type="match status" value="1"/>
</dbReference>
<dbReference type="Proteomes" id="UP000324800">
    <property type="component" value="Unassembled WGS sequence"/>
</dbReference>
<dbReference type="Gene3D" id="3.40.50.720">
    <property type="entry name" value="NAD(P)-binding Rossmann-like Domain"/>
    <property type="match status" value="1"/>
</dbReference>
<dbReference type="GO" id="GO:0004735">
    <property type="term" value="F:pyrroline-5-carboxylate reductase activity"/>
    <property type="evidence" value="ECO:0007669"/>
    <property type="project" value="TreeGrafter"/>
</dbReference>
<dbReference type="AlphaFoldDB" id="A0A5J4WK00"/>
<dbReference type="PANTHER" id="PTHR11645:SF58">
    <property type="entry name" value="NADP-DEPENDENT OXIDOREDUCTASE DOMAIN-CONTAINING PROTEIN 1"/>
    <property type="match status" value="1"/>
</dbReference>
<feature type="domain" description="Pyrroline-5-carboxylate reductase catalytic N-terminal" evidence="2">
    <location>
        <begin position="60"/>
        <end position="138"/>
    </location>
</feature>
<dbReference type="GO" id="GO:0055129">
    <property type="term" value="P:L-proline biosynthetic process"/>
    <property type="evidence" value="ECO:0007669"/>
    <property type="project" value="TreeGrafter"/>
</dbReference>
<evidence type="ECO:0000313" key="4">
    <source>
        <dbReference type="Proteomes" id="UP000324800"/>
    </source>
</evidence>
<dbReference type="SUPFAM" id="SSF51735">
    <property type="entry name" value="NAD(P)-binding Rossmann-fold domains"/>
    <property type="match status" value="1"/>
</dbReference>
<comment type="caution">
    <text evidence="3">The sequence shown here is derived from an EMBL/GenBank/DDBJ whole genome shotgun (WGS) entry which is preliminary data.</text>
</comment>
<proteinExistence type="inferred from homology"/>
<comment type="similarity">
    <text evidence="1">Belongs to the pyrroline-5-carboxylate reductase family.</text>
</comment>
<gene>
    <name evidence="3" type="ORF">EZS28_009486</name>
</gene>